<dbReference type="EMBL" id="JBHSFU010000004">
    <property type="protein sequence ID" value="MFC4558132.1"/>
    <property type="molecule type" value="Genomic_DNA"/>
</dbReference>
<dbReference type="RefSeq" id="WP_390294530.1">
    <property type="nucleotide sequence ID" value="NZ_JBHSFU010000004.1"/>
</dbReference>
<dbReference type="PANTHER" id="PTHR22888:SF18">
    <property type="entry name" value="CYTOCHROME BO(3) UBIQUINOL OXIDASE SUBUNIT 2"/>
    <property type="match status" value="1"/>
</dbReference>
<dbReference type="NCBIfam" id="TIGR02866">
    <property type="entry name" value="CoxB"/>
    <property type="match status" value="1"/>
</dbReference>
<dbReference type="InterPro" id="IPR011759">
    <property type="entry name" value="Cyt_c_oxidase_su2_TM_dom"/>
</dbReference>
<keyword evidence="7" id="KW-1278">Translocase</keyword>
<comment type="catalytic activity">
    <reaction evidence="13 15">
        <text>4 Fe(II)-[cytochrome c] + O2 + 8 H(+)(in) = 4 Fe(III)-[cytochrome c] + 2 H2O + 4 H(+)(out)</text>
        <dbReference type="Rhea" id="RHEA:11436"/>
        <dbReference type="Rhea" id="RHEA-COMP:10350"/>
        <dbReference type="Rhea" id="RHEA-COMP:14399"/>
        <dbReference type="ChEBI" id="CHEBI:15377"/>
        <dbReference type="ChEBI" id="CHEBI:15378"/>
        <dbReference type="ChEBI" id="CHEBI:15379"/>
        <dbReference type="ChEBI" id="CHEBI:29033"/>
        <dbReference type="ChEBI" id="CHEBI:29034"/>
        <dbReference type="EC" id="7.1.1.9"/>
    </reaction>
</comment>
<evidence type="ECO:0000256" key="6">
    <source>
        <dbReference type="ARBA" id="ARBA00022723"/>
    </source>
</evidence>
<evidence type="ECO:0000256" key="12">
    <source>
        <dbReference type="ARBA" id="ARBA00024688"/>
    </source>
</evidence>
<dbReference type="Proteomes" id="UP001595989">
    <property type="component" value="Unassembled WGS sequence"/>
</dbReference>
<dbReference type="PROSITE" id="PS50857">
    <property type="entry name" value="COX2_CUA"/>
    <property type="match status" value="1"/>
</dbReference>
<dbReference type="Pfam" id="PF02790">
    <property type="entry name" value="COX2_TM"/>
    <property type="match status" value="1"/>
</dbReference>
<sequence length="229" mass="26218">MKKMLLVFPMLLLAGCDITVLNTKSDTGDAQAFLIWLSLGIMLLVLAVVFTLFTVFFWKYRETAANKDELPKDVKGNFKLETTWTVIPLILLTILAVPSIMITYNQSPISTAQQQKTEGTHVYVTAEQFKWTFRYENGKETVNKLVIPAGENLYFHLHSKDVIHSFWIPQLAGKTDVRPTKELVYEIENAEVGTYQGQCAEYCGMMHAKMQFTTEVVPMKEFSEFLKRK</sequence>
<evidence type="ECO:0000256" key="2">
    <source>
        <dbReference type="ARBA" id="ARBA00007866"/>
    </source>
</evidence>
<evidence type="ECO:0000256" key="4">
    <source>
        <dbReference type="ARBA" id="ARBA00022660"/>
    </source>
</evidence>
<comment type="function">
    <text evidence="12 15">Subunits I and II form the functional core of the enzyme complex. Electrons originating in cytochrome c are transferred via heme a and Cu(A) to the binuclear center formed by heme a3 and Cu(B).</text>
</comment>
<feature type="transmembrane region" description="Helical" evidence="16">
    <location>
        <begin position="33"/>
        <end position="58"/>
    </location>
</feature>
<dbReference type="Gene3D" id="2.60.40.420">
    <property type="entry name" value="Cupredoxins - blue copper proteins"/>
    <property type="match status" value="1"/>
</dbReference>
<evidence type="ECO:0000256" key="5">
    <source>
        <dbReference type="ARBA" id="ARBA00022692"/>
    </source>
</evidence>
<evidence type="ECO:0000259" key="18">
    <source>
        <dbReference type="PROSITE" id="PS50999"/>
    </source>
</evidence>
<keyword evidence="3 14" id="KW-0813">Transport</keyword>
<dbReference type="InterPro" id="IPR001505">
    <property type="entry name" value="Copper_CuA"/>
</dbReference>
<evidence type="ECO:0000256" key="13">
    <source>
        <dbReference type="ARBA" id="ARBA00047816"/>
    </source>
</evidence>
<keyword evidence="5 14" id="KW-0812">Transmembrane</keyword>
<keyword evidence="10 15" id="KW-0186">Copper</keyword>
<dbReference type="InterPro" id="IPR036257">
    <property type="entry name" value="Cyt_c_oxidase_su2_TM_sf"/>
</dbReference>
<evidence type="ECO:0000256" key="16">
    <source>
        <dbReference type="SAM" id="Phobius"/>
    </source>
</evidence>
<organism evidence="19 20">
    <name type="scientific">Virgibacillus kekensis</name>
    <dbReference type="NCBI Taxonomy" id="202261"/>
    <lineage>
        <taxon>Bacteria</taxon>
        <taxon>Bacillati</taxon>
        <taxon>Bacillota</taxon>
        <taxon>Bacilli</taxon>
        <taxon>Bacillales</taxon>
        <taxon>Bacillaceae</taxon>
        <taxon>Virgibacillus</taxon>
    </lineage>
</organism>
<feature type="transmembrane region" description="Helical" evidence="16">
    <location>
        <begin position="84"/>
        <end position="104"/>
    </location>
</feature>
<evidence type="ECO:0000313" key="19">
    <source>
        <dbReference type="EMBL" id="MFC4558132.1"/>
    </source>
</evidence>
<reference evidence="20" key="1">
    <citation type="journal article" date="2019" name="Int. J. Syst. Evol. Microbiol.">
        <title>The Global Catalogue of Microorganisms (GCM) 10K type strain sequencing project: providing services to taxonomists for standard genome sequencing and annotation.</title>
        <authorList>
            <consortium name="The Broad Institute Genomics Platform"/>
            <consortium name="The Broad Institute Genome Sequencing Center for Infectious Disease"/>
            <person name="Wu L."/>
            <person name="Ma J."/>
        </authorList>
    </citation>
    <scope>NUCLEOTIDE SEQUENCE [LARGE SCALE GENOMIC DNA]</scope>
    <source>
        <strain evidence="20">CGMCC 4.7426</strain>
    </source>
</reference>
<dbReference type="PRINTS" id="PR01166">
    <property type="entry name" value="CYCOXIDASEII"/>
</dbReference>
<evidence type="ECO:0000256" key="9">
    <source>
        <dbReference type="ARBA" id="ARBA00022989"/>
    </source>
</evidence>
<comment type="caution">
    <text evidence="19">The sequence shown here is derived from an EMBL/GenBank/DDBJ whole genome shotgun (WGS) entry which is preliminary data.</text>
</comment>
<comment type="subcellular location">
    <subcellularLocation>
        <location evidence="14">Cell membrane</location>
        <topology evidence="14">Multi-pass membrane protein</topology>
    </subcellularLocation>
    <subcellularLocation>
        <location evidence="1">Membrane</location>
        <topology evidence="1">Multi-pass membrane protein</topology>
    </subcellularLocation>
</comment>
<dbReference type="Pfam" id="PF00116">
    <property type="entry name" value="COX2"/>
    <property type="match status" value="1"/>
</dbReference>
<dbReference type="PANTHER" id="PTHR22888">
    <property type="entry name" value="CYTOCHROME C OXIDASE, SUBUNIT II"/>
    <property type="match status" value="1"/>
</dbReference>
<keyword evidence="6 15" id="KW-0479">Metal-binding</keyword>
<evidence type="ECO:0000313" key="20">
    <source>
        <dbReference type="Proteomes" id="UP001595989"/>
    </source>
</evidence>
<dbReference type="PROSITE" id="PS50999">
    <property type="entry name" value="COX2_TM"/>
    <property type="match status" value="1"/>
</dbReference>
<dbReference type="SUPFAM" id="SSF49503">
    <property type="entry name" value="Cupredoxins"/>
    <property type="match status" value="1"/>
</dbReference>
<dbReference type="EC" id="7.1.1.9" evidence="15"/>
<dbReference type="SUPFAM" id="SSF81464">
    <property type="entry name" value="Cytochrome c oxidase subunit II-like, transmembrane region"/>
    <property type="match status" value="1"/>
</dbReference>
<accession>A0ABV9DIA6</accession>
<dbReference type="Gene3D" id="1.10.287.90">
    <property type="match status" value="1"/>
</dbReference>
<proteinExistence type="inferred from homology"/>
<protein>
    <recommendedName>
        <fullName evidence="15">Cytochrome c oxidase subunit 2</fullName>
        <ecNumber evidence="15">7.1.1.9</ecNumber>
    </recommendedName>
</protein>
<comment type="similarity">
    <text evidence="2 14">Belongs to the cytochrome c oxidase subunit 2 family.</text>
</comment>
<keyword evidence="4 14" id="KW-0679">Respiratory chain</keyword>
<dbReference type="InterPro" id="IPR002429">
    <property type="entry name" value="CcO_II-like_C"/>
</dbReference>
<keyword evidence="8 14" id="KW-0249">Electron transport</keyword>
<dbReference type="InterPro" id="IPR045187">
    <property type="entry name" value="CcO_II"/>
</dbReference>
<keyword evidence="11 16" id="KW-0472">Membrane</keyword>
<keyword evidence="20" id="KW-1185">Reference proteome</keyword>
<evidence type="ECO:0000256" key="11">
    <source>
        <dbReference type="ARBA" id="ARBA00023136"/>
    </source>
</evidence>
<evidence type="ECO:0000256" key="3">
    <source>
        <dbReference type="ARBA" id="ARBA00022448"/>
    </source>
</evidence>
<evidence type="ECO:0000256" key="10">
    <source>
        <dbReference type="ARBA" id="ARBA00023008"/>
    </source>
</evidence>
<dbReference type="InterPro" id="IPR014222">
    <property type="entry name" value="Cyt_c_oxidase_su2"/>
</dbReference>
<dbReference type="PROSITE" id="PS51257">
    <property type="entry name" value="PROKAR_LIPOPROTEIN"/>
    <property type="match status" value="1"/>
</dbReference>
<evidence type="ECO:0000256" key="15">
    <source>
        <dbReference type="RuleBase" id="RU004024"/>
    </source>
</evidence>
<keyword evidence="9 16" id="KW-1133">Transmembrane helix</keyword>
<dbReference type="InterPro" id="IPR008972">
    <property type="entry name" value="Cupredoxin"/>
</dbReference>
<evidence type="ECO:0000256" key="7">
    <source>
        <dbReference type="ARBA" id="ARBA00022967"/>
    </source>
</evidence>
<evidence type="ECO:0000256" key="14">
    <source>
        <dbReference type="RuleBase" id="RU000456"/>
    </source>
</evidence>
<evidence type="ECO:0000256" key="8">
    <source>
        <dbReference type="ARBA" id="ARBA00022982"/>
    </source>
</evidence>
<feature type="domain" description="Cytochrome oxidase subunit II copper A binding" evidence="17">
    <location>
        <begin position="117"/>
        <end position="228"/>
    </location>
</feature>
<feature type="domain" description="Cytochrome oxidase subunit II transmembrane region profile" evidence="18">
    <location>
        <begin position="12"/>
        <end position="110"/>
    </location>
</feature>
<comment type="cofactor">
    <cofactor evidence="15">
        <name>Cu cation</name>
        <dbReference type="ChEBI" id="CHEBI:23378"/>
    </cofactor>
    <text evidence="15">Binds a copper A center.</text>
</comment>
<evidence type="ECO:0000256" key="1">
    <source>
        <dbReference type="ARBA" id="ARBA00004141"/>
    </source>
</evidence>
<gene>
    <name evidence="19" type="primary">coxB</name>
    <name evidence="19" type="ORF">ACFO3D_07900</name>
</gene>
<name>A0ABV9DIA6_9BACI</name>
<evidence type="ECO:0000259" key="17">
    <source>
        <dbReference type="PROSITE" id="PS50857"/>
    </source>
</evidence>
<dbReference type="PROSITE" id="PS00078">
    <property type="entry name" value="COX2"/>
    <property type="match status" value="1"/>
</dbReference>